<dbReference type="GO" id="GO:0005524">
    <property type="term" value="F:ATP binding"/>
    <property type="evidence" value="ECO:0007669"/>
    <property type="project" value="UniProtKB-UniRule"/>
</dbReference>
<keyword evidence="11" id="KW-1185">Reference proteome</keyword>
<dbReference type="EC" id="6.1.1.14" evidence="8"/>
<comment type="similarity">
    <text evidence="1 8">Belongs to the class-II aminoacyl-tRNA synthetase family.</text>
</comment>
<dbReference type="HAMAP" id="MF_00255">
    <property type="entry name" value="Gly_tRNA_synth_beta"/>
    <property type="match status" value="1"/>
</dbReference>
<evidence type="ECO:0000256" key="3">
    <source>
        <dbReference type="ARBA" id="ARBA00022741"/>
    </source>
</evidence>
<dbReference type="SUPFAM" id="SSF109604">
    <property type="entry name" value="HD-domain/PDEase-like"/>
    <property type="match status" value="1"/>
</dbReference>
<dbReference type="PANTHER" id="PTHR30075:SF2">
    <property type="entry name" value="GLYCINE--TRNA LIGASE, CHLOROPLASTIC_MITOCHONDRIAL 2"/>
    <property type="match status" value="1"/>
</dbReference>
<gene>
    <name evidence="8" type="primary">glyS</name>
    <name evidence="10" type="ORF">CP500_008025</name>
</gene>
<evidence type="ECO:0000256" key="4">
    <source>
        <dbReference type="ARBA" id="ARBA00022840"/>
    </source>
</evidence>
<dbReference type="AlphaFoldDB" id="A0A2G4F2A8"/>
<keyword evidence="6 8" id="KW-0030">Aminoacyl-tRNA synthetase</keyword>
<evidence type="ECO:0000313" key="10">
    <source>
        <dbReference type="EMBL" id="PHX55913.1"/>
    </source>
</evidence>
<dbReference type="OrthoDB" id="9775440at2"/>
<evidence type="ECO:0000256" key="5">
    <source>
        <dbReference type="ARBA" id="ARBA00022917"/>
    </source>
</evidence>
<comment type="subcellular location">
    <subcellularLocation>
        <location evidence="8">Cytoplasm</location>
    </subcellularLocation>
</comment>
<protein>
    <recommendedName>
        <fullName evidence="8">Glycine--tRNA ligase beta subunit</fullName>
        <ecNumber evidence="8">6.1.1.14</ecNumber>
    </recommendedName>
    <alternativeName>
        <fullName evidence="8">Glycyl-tRNA synthetase beta subunit</fullName>
        <shortName evidence="8">GlyRS</shortName>
    </alternativeName>
</protein>
<organism evidence="10 11">
    <name type="scientific">Tychonema bourrellyi FEM_GT703</name>
    <dbReference type="NCBI Taxonomy" id="2040638"/>
    <lineage>
        <taxon>Bacteria</taxon>
        <taxon>Bacillati</taxon>
        <taxon>Cyanobacteriota</taxon>
        <taxon>Cyanophyceae</taxon>
        <taxon>Oscillatoriophycideae</taxon>
        <taxon>Oscillatoriales</taxon>
        <taxon>Microcoleaceae</taxon>
        <taxon>Tychonema</taxon>
    </lineage>
</organism>
<evidence type="ECO:0000256" key="7">
    <source>
        <dbReference type="ARBA" id="ARBA00047937"/>
    </source>
</evidence>
<dbReference type="GO" id="GO:0004820">
    <property type="term" value="F:glycine-tRNA ligase activity"/>
    <property type="evidence" value="ECO:0007669"/>
    <property type="project" value="UniProtKB-UniRule"/>
</dbReference>
<keyword evidence="8" id="KW-0963">Cytoplasm</keyword>
<comment type="subunit">
    <text evidence="8">Tetramer of two alpha and two beta subunits.</text>
</comment>
<dbReference type="PROSITE" id="PS50861">
    <property type="entry name" value="AA_TRNA_LIGASE_II_GLYAB"/>
    <property type="match status" value="1"/>
</dbReference>
<keyword evidence="4 8" id="KW-0067">ATP-binding</keyword>
<dbReference type="GO" id="GO:0006426">
    <property type="term" value="P:glycyl-tRNA aminoacylation"/>
    <property type="evidence" value="ECO:0007669"/>
    <property type="project" value="UniProtKB-UniRule"/>
</dbReference>
<dbReference type="PANTHER" id="PTHR30075">
    <property type="entry name" value="GLYCYL-TRNA SYNTHETASE"/>
    <property type="match status" value="1"/>
</dbReference>
<dbReference type="NCBIfam" id="TIGR00211">
    <property type="entry name" value="glyS"/>
    <property type="match status" value="1"/>
</dbReference>
<dbReference type="EMBL" id="NXIB02000036">
    <property type="protein sequence ID" value="PHX55913.1"/>
    <property type="molecule type" value="Genomic_DNA"/>
</dbReference>
<keyword evidence="2 8" id="KW-0436">Ligase</keyword>
<dbReference type="InterPro" id="IPR006194">
    <property type="entry name" value="Gly-tRNA-synth_heterodimer"/>
</dbReference>
<keyword evidence="5 8" id="KW-0648">Protein biosynthesis</keyword>
<reference evidence="10" key="1">
    <citation type="submission" date="2017-10" db="EMBL/GenBank/DDBJ databases">
        <title>Draft genome sequence of the planktic cyanobacteria Tychonema bourrellyi isolated from alpine lentic freshwater.</title>
        <authorList>
            <person name="Tett A."/>
            <person name="Armanini F."/>
            <person name="Asnicar F."/>
            <person name="Boscaini A."/>
            <person name="Pasolli E."/>
            <person name="Zolfo M."/>
            <person name="Donati C."/>
            <person name="Salmaso N."/>
            <person name="Segata N."/>
        </authorList>
    </citation>
    <scope>NUCLEOTIDE SEQUENCE</scope>
    <source>
        <strain evidence="10">FEM_GT703</strain>
    </source>
</reference>
<dbReference type="RefSeq" id="WP_096828407.1">
    <property type="nucleotide sequence ID" value="NZ_NXIB02000036.1"/>
</dbReference>
<dbReference type="InterPro" id="IPR015944">
    <property type="entry name" value="Gly-tRNA-synth_bsu"/>
</dbReference>
<evidence type="ECO:0000256" key="1">
    <source>
        <dbReference type="ARBA" id="ARBA00008226"/>
    </source>
</evidence>
<comment type="caution">
    <text evidence="10">The sequence shown here is derived from an EMBL/GenBank/DDBJ whole genome shotgun (WGS) entry which is preliminary data.</text>
</comment>
<proteinExistence type="inferred from homology"/>
<name>A0A2G4F2A8_9CYAN</name>
<feature type="region of interest" description="Disordered" evidence="9">
    <location>
        <begin position="191"/>
        <end position="243"/>
    </location>
</feature>
<evidence type="ECO:0000256" key="8">
    <source>
        <dbReference type="HAMAP-Rule" id="MF_00255"/>
    </source>
</evidence>
<dbReference type="Proteomes" id="UP000226442">
    <property type="component" value="Unassembled WGS sequence"/>
</dbReference>
<evidence type="ECO:0000256" key="2">
    <source>
        <dbReference type="ARBA" id="ARBA00022598"/>
    </source>
</evidence>
<evidence type="ECO:0000256" key="6">
    <source>
        <dbReference type="ARBA" id="ARBA00023146"/>
    </source>
</evidence>
<evidence type="ECO:0000313" key="11">
    <source>
        <dbReference type="Proteomes" id="UP000226442"/>
    </source>
</evidence>
<keyword evidence="3 8" id="KW-0547">Nucleotide-binding</keyword>
<evidence type="ECO:0000256" key="9">
    <source>
        <dbReference type="SAM" id="MobiDB-lite"/>
    </source>
</evidence>
<dbReference type="PRINTS" id="PR01045">
    <property type="entry name" value="TRNASYNTHGB"/>
</dbReference>
<dbReference type="GO" id="GO:0005829">
    <property type="term" value="C:cytosol"/>
    <property type="evidence" value="ECO:0007669"/>
    <property type="project" value="TreeGrafter"/>
</dbReference>
<comment type="catalytic activity">
    <reaction evidence="7 8">
        <text>tRNA(Gly) + glycine + ATP = glycyl-tRNA(Gly) + AMP + diphosphate</text>
        <dbReference type="Rhea" id="RHEA:16013"/>
        <dbReference type="Rhea" id="RHEA-COMP:9664"/>
        <dbReference type="Rhea" id="RHEA-COMP:9683"/>
        <dbReference type="ChEBI" id="CHEBI:30616"/>
        <dbReference type="ChEBI" id="CHEBI:33019"/>
        <dbReference type="ChEBI" id="CHEBI:57305"/>
        <dbReference type="ChEBI" id="CHEBI:78442"/>
        <dbReference type="ChEBI" id="CHEBI:78522"/>
        <dbReference type="ChEBI" id="CHEBI:456215"/>
        <dbReference type="EC" id="6.1.1.14"/>
    </reaction>
</comment>
<accession>A0A2G4F2A8</accession>
<sequence>MAAFLLELGTEELPASFVCDSVQQWQRLIPANLAEEFLTNDSIHVYATPRRLAVLVTGLPVQQLDREEEVKGPPASSAFKDGKPTKAAEGFAKKQGVEMDALEIRATDKGDFVFVLKKIPGRMSADILTELVPLWISKLEGKRFMRWADGDLKFPRPIRSIVALLDDTVLPITLVSGSDTVKSDRISQGHRVLYTPPTPPLAKGGTSLPTPPLAKGGTSLPTPPLAKGGTSLPTPPLAKGGTGGVSIPQAEGYVECLRAAYVEVDRTQRKTQIQAQVEAAATKQGGYADISDDLLEEVTDLVEWPNAVVGKFDDEFLMLPPEVITTIIVTNQRYFPILKNPKSPELLPYFITISNGDPAKSAIIAAGNERVVRARLADGQFFYKADLAKPLEDYLPKLETVTFQEDLGTVRAKVDRLCKIANLIVNQLQLTAAENLHIARAALLCKADLVTQMVYELPEMQGIMGQKYALASGEPEAVATAIFEHYLPKGAGDNLPETLTGQIVGIADKLDTLVSIFGLGMLPTGSSDPFALRRAANAIVNIIWAAQLPVNLHQLLAESVAEFTAIRPETSPELLSQLYEFFLQRIRTLLQEEKHVDYDLVNAVLGENDPEYTERALRDLLDALERALFLQQIRNDKTLDLIYETVNRSTRLAAQGDLDKIELEPQTVVKPELFQKSSEQAFYDAVVELVPQTQLSKQTRNYQLLVDSLTEIAPTVGNFFDGPESVLVMDADAEIKRNRLSLLGLLRNHARVLADFGAIVKS</sequence>
<dbReference type="Pfam" id="PF02092">
    <property type="entry name" value="tRNA_synt_2f"/>
    <property type="match status" value="2"/>
</dbReference>